<keyword evidence="14" id="KW-1185">Reference proteome</keyword>
<dbReference type="EMBL" id="CP001817">
    <property type="protein sequence ID" value="AEH39739.1"/>
    <property type="molecule type" value="Genomic_DNA"/>
</dbReference>
<keyword evidence="7" id="KW-0441">Lipid A biosynthesis</keyword>
<evidence type="ECO:0000256" key="9">
    <source>
        <dbReference type="ARBA" id="ARBA00023239"/>
    </source>
</evidence>
<proteinExistence type="inferred from homology"/>
<dbReference type="InterPro" id="IPR029069">
    <property type="entry name" value="HotDog_dom_sf"/>
</dbReference>
<dbReference type="AlphaFoldDB" id="F7WZ85"/>
<evidence type="ECO:0000256" key="5">
    <source>
        <dbReference type="ARBA" id="ARBA00022490"/>
    </source>
</evidence>
<dbReference type="Gene3D" id="3.10.129.10">
    <property type="entry name" value="Hotdog Thioesterase"/>
    <property type="match status" value="1"/>
</dbReference>
<organism evidence="13 14">
    <name type="scientific">Buchnera aphidicola</name>
    <name type="common">Cinara tujafilina</name>
    <dbReference type="NCBI Taxonomy" id="261317"/>
    <lineage>
        <taxon>Bacteria</taxon>
        <taxon>Pseudomonadati</taxon>
        <taxon>Pseudomonadota</taxon>
        <taxon>Gammaproteobacteria</taxon>
        <taxon>Enterobacterales</taxon>
        <taxon>Erwiniaceae</taxon>
        <taxon>Buchnera</taxon>
    </lineage>
</organism>
<evidence type="ECO:0000256" key="3">
    <source>
        <dbReference type="ARBA" id="ARBA00013167"/>
    </source>
</evidence>
<evidence type="ECO:0000256" key="11">
    <source>
        <dbReference type="ARBA" id="ARBA00029890"/>
    </source>
</evidence>
<evidence type="ECO:0000313" key="14">
    <source>
        <dbReference type="Proteomes" id="UP000006811"/>
    </source>
</evidence>
<dbReference type="OrthoDB" id="9772788at2"/>
<evidence type="ECO:0000256" key="10">
    <source>
        <dbReference type="ARBA" id="ARBA00025049"/>
    </source>
</evidence>
<dbReference type="PANTHER" id="PTHR30272:SF1">
    <property type="entry name" value="3-HYDROXYACYL-[ACYL-CARRIER-PROTEIN] DEHYDRATASE"/>
    <property type="match status" value="1"/>
</dbReference>
<reference evidence="13 14" key="1">
    <citation type="journal article" date="2011" name="Appl. Environ. Microbiol.">
        <title>The genome of Buchnera aphidicola from the aphid Cinara tujafilina provides new clues about the evolutionary history of metabolic losses in bacterial endosymbionts.</title>
        <authorList>
            <person name="Lamelas A."/>
            <person name="Gosalbes M.J."/>
            <person name="Moya A."/>
            <person name="Latorre A."/>
        </authorList>
    </citation>
    <scope>NUCLEOTIDE SEQUENCE [LARGE SCALE GENOMIC DNA]</scope>
    <source>
        <strain evidence="14">Cinara tujafilina</strain>
    </source>
</reference>
<dbReference type="KEGG" id="baj:BCTU_150"/>
<dbReference type="CDD" id="cd01288">
    <property type="entry name" value="FabZ"/>
    <property type="match status" value="1"/>
</dbReference>
<dbReference type="eggNOG" id="COG0764">
    <property type="taxonomic scope" value="Bacteria"/>
</dbReference>
<sequence>MNDFKTFLNIEKIINFLPHRFLFLLIDQVVKYKKFFLYALKFVSINDFFLGHFPKKFVFPGVLIIESIAQASGLLSIFSKGQLINKELIYLVSIQNAFFKKQVYPGNKMIIKVFYKKKINNFEEFDGIVLVDNTLICKATLLLSRF</sequence>
<evidence type="ECO:0000256" key="12">
    <source>
        <dbReference type="ARBA" id="ARBA00032213"/>
    </source>
</evidence>
<keyword evidence="8" id="KW-0443">Lipid metabolism</keyword>
<dbReference type="GO" id="GO:0009245">
    <property type="term" value="P:lipid A biosynthetic process"/>
    <property type="evidence" value="ECO:0007669"/>
    <property type="project" value="UniProtKB-KW"/>
</dbReference>
<keyword evidence="6" id="KW-0444">Lipid biosynthesis</keyword>
<dbReference type="Proteomes" id="UP000006811">
    <property type="component" value="Chromosome"/>
</dbReference>
<dbReference type="FunFam" id="3.10.129.10:FF:000001">
    <property type="entry name" value="3-hydroxyacyl-[acyl-carrier-protein] dehydratase FabZ"/>
    <property type="match status" value="1"/>
</dbReference>
<dbReference type="STRING" id="261317.BCTU_150"/>
<gene>
    <name evidence="13" type="primary">fabZ</name>
    <name evidence="13" type="ORF">BCTU_150</name>
</gene>
<dbReference type="InterPro" id="IPR013114">
    <property type="entry name" value="FabA_FabZ"/>
</dbReference>
<dbReference type="GO" id="GO:0016020">
    <property type="term" value="C:membrane"/>
    <property type="evidence" value="ECO:0007669"/>
    <property type="project" value="GOC"/>
</dbReference>
<keyword evidence="5" id="KW-0963">Cytoplasm</keyword>
<evidence type="ECO:0000256" key="8">
    <source>
        <dbReference type="ARBA" id="ARBA00023098"/>
    </source>
</evidence>
<name>F7WZ85_9GAMM</name>
<dbReference type="SUPFAM" id="SSF54637">
    <property type="entry name" value="Thioesterase/thiol ester dehydrase-isomerase"/>
    <property type="match status" value="1"/>
</dbReference>
<evidence type="ECO:0000313" key="13">
    <source>
        <dbReference type="EMBL" id="AEH39739.1"/>
    </source>
</evidence>
<keyword evidence="9" id="KW-0456">Lyase</keyword>
<comment type="function">
    <text evidence="10">Involved in unsaturated fatty acids biosynthesis. Catalyzes the dehydration of short chain beta-hydroxyacyl-ACPs and long chain saturated and unsaturated beta-hydroxyacyl-ACPs.</text>
</comment>
<evidence type="ECO:0000256" key="6">
    <source>
        <dbReference type="ARBA" id="ARBA00022516"/>
    </source>
</evidence>
<dbReference type="GO" id="GO:0005737">
    <property type="term" value="C:cytoplasm"/>
    <property type="evidence" value="ECO:0007669"/>
    <property type="project" value="UniProtKB-SubCell"/>
</dbReference>
<dbReference type="PANTHER" id="PTHR30272">
    <property type="entry name" value="3-HYDROXYACYL-[ACYL-CARRIER-PROTEIN] DEHYDRATASE"/>
    <property type="match status" value="1"/>
</dbReference>
<dbReference type="HOGENOM" id="CLU_078912_1_0_6"/>
<comment type="subcellular location">
    <subcellularLocation>
        <location evidence="1">Cytoplasm</location>
    </subcellularLocation>
</comment>
<comment type="similarity">
    <text evidence="2">Belongs to the thioester dehydratase family. FabZ subfamily.</text>
</comment>
<accession>F7WZ85</accession>
<dbReference type="EC" id="4.2.1.59" evidence="3"/>
<evidence type="ECO:0000256" key="7">
    <source>
        <dbReference type="ARBA" id="ARBA00022556"/>
    </source>
</evidence>
<evidence type="ECO:0000256" key="1">
    <source>
        <dbReference type="ARBA" id="ARBA00004496"/>
    </source>
</evidence>
<dbReference type="GO" id="GO:0019171">
    <property type="term" value="F:(3R)-hydroxyacyl-[acyl-carrier-protein] dehydratase activity"/>
    <property type="evidence" value="ECO:0007669"/>
    <property type="project" value="UniProtKB-EC"/>
</dbReference>
<dbReference type="NCBIfam" id="NF000582">
    <property type="entry name" value="PRK00006.1"/>
    <property type="match status" value="1"/>
</dbReference>
<dbReference type="Pfam" id="PF07977">
    <property type="entry name" value="FabA"/>
    <property type="match status" value="1"/>
</dbReference>
<evidence type="ECO:0000256" key="2">
    <source>
        <dbReference type="ARBA" id="ARBA00009174"/>
    </source>
</evidence>
<evidence type="ECO:0000256" key="4">
    <source>
        <dbReference type="ARBA" id="ARBA00017176"/>
    </source>
</evidence>
<protein>
    <recommendedName>
        <fullName evidence="4">3-hydroxyacyl-[acyl-carrier-protein] dehydratase FabZ</fullName>
        <ecNumber evidence="3">4.2.1.59</ecNumber>
    </recommendedName>
    <alternativeName>
        <fullName evidence="11">(3R)-hydroxymyristoyl-[acyl-carrier-protein] dehydratase</fullName>
    </alternativeName>
    <alternativeName>
        <fullName evidence="12">Beta-hydroxyacyl-ACP dehydratase</fullName>
    </alternativeName>
</protein>